<evidence type="ECO:0000313" key="3">
    <source>
        <dbReference type="Proteomes" id="UP000325713"/>
    </source>
</evidence>
<gene>
    <name evidence="2" type="ORF">D0T92_07105</name>
</gene>
<dbReference type="EMBL" id="CP031700">
    <property type="protein sequence ID" value="QEY26321.1"/>
    <property type="molecule type" value="Genomic_DNA"/>
</dbReference>
<dbReference type="OrthoDB" id="9814774at2"/>
<reference evidence="2 3" key="1">
    <citation type="submission" date="2018-08" db="EMBL/GenBank/DDBJ databases">
        <title>Neisseria zalophi ATCC BAA-2455 complete genome.</title>
        <authorList>
            <person name="Veseli I.A."/>
            <person name="Buttler R."/>
            <person name="Mascarenhas dos Santos A.C."/>
            <person name="Pombert J.-F."/>
        </authorList>
    </citation>
    <scope>NUCLEOTIDE SEQUENCE [LARGE SCALE GENOMIC DNA]</scope>
    <source>
        <strain evidence="2 3">ATCC BAA-2455</strain>
    </source>
</reference>
<proteinExistence type="predicted"/>
<name>A0A5J6PUE1_9NEIS</name>
<feature type="region of interest" description="Disordered" evidence="1">
    <location>
        <begin position="155"/>
        <end position="186"/>
    </location>
</feature>
<keyword evidence="3" id="KW-1185">Reference proteome</keyword>
<dbReference type="InterPro" id="IPR029069">
    <property type="entry name" value="HotDog_dom_sf"/>
</dbReference>
<evidence type="ECO:0000256" key="1">
    <source>
        <dbReference type="SAM" id="MobiDB-lite"/>
    </source>
</evidence>
<dbReference type="InterPro" id="IPR027961">
    <property type="entry name" value="DUF4442"/>
</dbReference>
<dbReference type="AlphaFoldDB" id="A0A5J6PUE1"/>
<dbReference type="KEGG" id="nzl:D0T92_07105"/>
<accession>A0A5J6PUE1</accession>
<dbReference type="Pfam" id="PF14539">
    <property type="entry name" value="DUF4442"/>
    <property type="match status" value="1"/>
</dbReference>
<organism evidence="2 3">
    <name type="scientific">Neisseria zalophi</name>
    <dbReference type="NCBI Taxonomy" id="640030"/>
    <lineage>
        <taxon>Bacteria</taxon>
        <taxon>Pseudomonadati</taxon>
        <taxon>Pseudomonadota</taxon>
        <taxon>Betaproteobacteria</taxon>
        <taxon>Neisseriales</taxon>
        <taxon>Neisseriaceae</taxon>
        <taxon>Neisseria</taxon>
    </lineage>
</organism>
<sequence>MFNMRIRTDSAKFTKFLLNIWPPLFFSGIHITELSDDFRHMKVTLKDWASTRNVHGAQFGGSLFALTDASYSAMLNGMIGKRYYVWDKSAHIDFIKPGRGAVFIECHITDEMLHDIYEHTKNGEKYLPEMPVRIFDKQGETVAIAKRTLYIRLKPTFRPNPPTTEKEEANNGEANTSKSHTDNAAV</sequence>
<evidence type="ECO:0000313" key="2">
    <source>
        <dbReference type="EMBL" id="QEY26321.1"/>
    </source>
</evidence>
<dbReference type="Gene3D" id="3.10.129.10">
    <property type="entry name" value="Hotdog Thioesterase"/>
    <property type="match status" value="1"/>
</dbReference>
<protein>
    <submittedName>
        <fullName evidence="2">DUF4442 domain-containing protein</fullName>
    </submittedName>
</protein>
<dbReference type="RefSeq" id="WP_151051504.1">
    <property type="nucleotide sequence ID" value="NZ_CP031700.1"/>
</dbReference>
<dbReference type="SUPFAM" id="SSF54637">
    <property type="entry name" value="Thioesterase/thiol ester dehydrase-isomerase"/>
    <property type="match status" value="1"/>
</dbReference>
<dbReference type="Proteomes" id="UP000325713">
    <property type="component" value="Chromosome"/>
</dbReference>